<dbReference type="AlphaFoldDB" id="A8ZWQ3"/>
<dbReference type="GO" id="GO:0008289">
    <property type="term" value="F:lipid binding"/>
    <property type="evidence" value="ECO:0007669"/>
    <property type="project" value="InterPro"/>
</dbReference>
<dbReference type="PROSITE" id="PS50848">
    <property type="entry name" value="START"/>
    <property type="match status" value="1"/>
</dbReference>
<evidence type="ECO:0000313" key="3">
    <source>
        <dbReference type="EMBL" id="ABW68384.1"/>
    </source>
</evidence>
<feature type="domain" description="START" evidence="2">
    <location>
        <begin position="46"/>
        <end position="239"/>
    </location>
</feature>
<keyword evidence="1" id="KW-0732">Signal</keyword>
<proteinExistence type="predicted"/>
<dbReference type="SUPFAM" id="SSF55961">
    <property type="entry name" value="Bet v1-like"/>
    <property type="match status" value="1"/>
</dbReference>
<feature type="chain" id="PRO_5002731419" description="START domain-containing protein" evidence="1">
    <location>
        <begin position="42"/>
        <end position="257"/>
    </location>
</feature>
<dbReference type="InterPro" id="IPR002913">
    <property type="entry name" value="START_lipid-bd_dom"/>
</dbReference>
<dbReference type="InterPro" id="IPR028347">
    <property type="entry name" value="START_dom_prot"/>
</dbReference>
<reference evidence="3 4" key="1">
    <citation type="submission" date="2007-10" db="EMBL/GenBank/DDBJ databases">
        <title>Complete sequence of Desulfococcus oleovorans Hxd3.</title>
        <authorList>
            <consortium name="US DOE Joint Genome Institute"/>
            <person name="Copeland A."/>
            <person name="Lucas S."/>
            <person name="Lapidus A."/>
            <person name="Barry K."/>
            <person name="Glavina del Rio T."/>
            <person name="Dalin E."/>
            <person name="Tice H."/>
            <person name="Pitluck S."/>
            <person name="Kiss H."/>
            <person name="Brettin T."/>
            <person name="Bruce D."/>
            <person name="Detter J.C."/>
            <person name="Han C."/>
            <person name="Schmutz J."/>
            <person name="Larimer F."/>
            <person name="Land M."/>
            <person name="Hauser L."/>
            <person name="Kyrpides N."/>
            <person name="Kim E."/>
            <person name="Wawrik B."/>
            <person name="Richardson P."/>
        </authorList>
    </citation>
    <scope>NUCLEOTIDE SEQUENCE [LARGE SCALE GENOMIC DNA]</scope>
    <source>
        <strain evidence="4">DSM 6200 / JCM 39069 / Hxd3</strain>
    </source>
</reference>
<protein>
    <recommendedName>
        <fullName evidence="2">START domain-containing protein</fullName>
    </recommendedName>
</protein>
<dbReference type="OrthoDB" id="5734556at2"/>
<dbReference type="KEGG" id="dol:Dole_2581"/>
<evidence type="ECO:0000259" key="2">
    <source>
        <dbReference type="PROSITE" id="PS50848"/>
    </source>
</evidence>
<sequence length="257" mass="29351">MKHETLFEKTIHLKKECGRMRLKPVLLFLLIFSTAQFGAFADDAADNGWRTVSDENGIVVENRPLDEFKMKQLRARCEVEAPVEVIYEVMDDADSYHEWFGDCLLQRTIHRFNDYDKISYHVVDLPWPLNDRDAVSRVVTTADWEAGTVETRVDSIRSVEEAAVWGMDPETEKNGRVRMPVMDGIFTYTTTGPNTSAFTYIAIADPGIALPGWLLNAFSTTQPINTLRNLKKQVKKEIYWEKASARHGKVFSPEATE</sequence>
<name>A8ZWQ3_DESOH</name>
<dbReference type="RefSeq" id="WP_012175996.1">
    <property type="nucleotide sequence ID" value="NC_009943.1"/>
</dbReference>
<gene>
    <name evidence="3" type="ordered locus">Dole_2581</name>
</gene>
<dbReference type="HOGENOM" id="CLU_095975_0_0_7"/>
<dbReference type="eggNOG" id="COG2867">
    <property type="taxonomic scope" value="Bacteria"/>
</dbReference>
<dbReference type="CDD" id="cd08876">
    <property type="entry name" value="START_1"/>
    <property type="match status" value="1"/>
</dbReference>
<dbReference type="InterPro" id="IPR023393">
    <property type="entry name" value="START-like_dom_sf"/>
</dbReference>
<dbReference type="PIRSF" id="PIRSF039033">
    <property type="entry name" value="START_dom"/>
    <property type="match status" value="1"/>
</dbReference>
<dbReference type="EMBL" id="CP000859">
    <property type="protein sequence ID" value="ABW68384.1"/>
    <property type="molecule type" value="Genomic_DNA"/>
</dbReference>
<feature type="signal peptide" evidence="1">
    <location>
        <begin position="1"/>
        <end position="41"/>
    </location>
</feature>
<organism evidence="3 4">
    <name type="scientific">Desulfosudis oleivorans (strain DSM 6200 / JCM 39069 / Hxd3)</name>
    <name type="common">Desulfococcus oleovorans</name>
    <dbReference type="NCBI Taxonomy" id="96561"/>
    <lineage>
        <taxon>Bacteria</taxon>
        <taxon>Pseudomonadati</taxon>
        <taxon>Thermodesulfobacteriota</taxon>
        <taxon>Desulfobacteria</taxon>
        <taxon>Desulfobacterales</taxon>
        <taxon>Desulfosudaceae</taxon>
        <taxon>Desulfosudis</taxon>
    </lineage>
</organism>
<evidence type="ECO:0000256" key="1">
    <source>
        <dbReference type="SAM" id="SignalP"/>
    </source>
</evidence>
<keyword evidence="4" id="KW-1185">Reference proteome</keyword>
<accession>A8ZWQ3</accession>
<dbReference type="Proteomes" id="UP000008561">
    <property type="component" value="Chromosome"/>
</dbReference>
<dbReference type="Gene3D" id="3.30.530.20">
    <property type="match status" value="1"/>
</dbReference>
<dbReference type="STRING" id="96561.Dole_2581"/>
<dbReference type="Pfam" id="PF01852">
    <property type="entry name" value="START"/>
    <property type="match status" value="1"/>
</dbReference>
<evidence type="ECO:0000313" key="4">
    <source>
        <dbReference type="Proteomes" id="UP000008561"/>
    </source>
</evidence>